<comment type="similarity">
    <text evidence="1 2">Belongs to the BolA/IbaG family.</text>
</comment>
<dbReference type="EMBL" id="JAWQEG010000634">
    <property type="protein sequence ID" value="KAK3887396.1"/>
    <property type="molecule type" value="Genomic_DNA"/>
</dbReference>
<comment type="caution">
    <text evidence="3">The sequence shown here is derived from an EMBL/GenBank/DDBJ whole genome shotgun (WGS) entry which is preliminary data.</text>
</comment>
<sequence>MRSVLQSGRALTRLIISSRRTQGGSMMGVQGLCDAGGEVQLSSILRQSFPEASQVEVQDISGGCGAMYEIWVEDKTFKGLSKVKQHRLITQALKAEIQDMHGLRITTSIPEDS</sequence>
<evidence type="ECO:0000313" key="4">
    <source>
        <dbReference type="Proteomes" id="UP001286313"/>
    </source>
</evidence>
<dbReference type="Gene3D" id="3.30.300.90">
    <property type="entry name" value="BolA-like"/>
    <property type="match status" value="1"/>
</dbReference>
<evidence type="ECO:0008006" key="5">
    <source>
        <dbReference type="Google" id="ProtNLM"/>
    </source>
</evidence>
<name>A0AAE1G8S1_PETCI</name>
<dbReference type="PANTHER" id="PTHR46188">
    <property type="entry name" value="BOLA-LIKE PROTEIN 3"/>
    <property type="match status" value="1"/>
</dbReference>
<protein>
    <recommendedName>
        <fullName evidence="5">BolA-like protein 3</fullName>
    </recommendedName>
</protein>
<evidence type="ECO:0000313" key="3">
    <source>
        <dbReference type="EMBL" id="KAK3887396.1"/>
    </source>
</evidence>
<dbReference type="Proteomes" id="UP001286313">
    <property type="component" value="Unassembled WGS sequence"/>
</dbReference>
<dbReference type="InterPro" id="IPR052275">
    <property type="entry name" value="Mt_Fe-S_assembly_factor"/>
</dbReference>
<proteinExistence type="inferred from homology"/>
<dbReference type="PANTHER" id="PTHR46188:SF1">
    <property type="entry name" value="BOLA-LIKE PROTEIN 3"/>
    <property type="match status" value="1"/>
</dbReference>
<dbReference type="InterPro" id="IPR036065">
    <property type="entry name" value="BolA-like_sf"/>
</dbReference>
<dbReference type="AlphaFoldDB" id="A0AAE1G8S1"/>
<dbReference type="Pfam" id="PF01722">
    <property type="entry name" value="BolA"/>
    <property type="match status" value="1"/>
</dbReference>
<dbReference type="SUPFAM" id="SSF82657">
    <property type="entry name" value="BolA-like"/>
    <property type="match status" value="1"/>
</dbReference>
<dbReference type="GO" id="GO:0005759">
    <property type="term" value="C:mitochondrial matrix"/>
    <property type="evidence" value="ECO:0007669"/>
    <property type="project" value="TreeGrafter"/>
</dbReference>
<keyword evidence="4" id="KW-1185">Reference proteome</keyword>
<organism evidence="3 4">
    <name type="scientific">Petrolisthes cinctipes</name>
    <name type="common">Flat porcelain crab</name>
    <dbReference type="NCBI Taxonomy" id="88211"/>
    <lineage>
        <taxon>Eukaryota</taxon>
        <taxon>Metazoa</taxon>
        <taxon>Ecdysozoa</taxon>
        <taxon>Arthropoda</taxon>
        <taxon>Crustacea</taxon>
        <taxon>Multicrustacea</taxon>
        <taxon>Malacostraca</taxon>
        <taxon>Eumalacostraca</taxon>
        <taxon>Eucarida</taxon>
        <taxon>Decapoda</taxon>
        <taxon>Pleocyemata</taxon>
        <taxon>Anomura</taxon>
        <taxon>Galatheoidea</taxon>
        <taxon>Porcellanidae</taxon>
        <taxon>Petrolisthes</taxon>
    </lineage>
</organism>
<evidence type="ECO:0000256" key="2">
    <source>
        <dbReference type="RuleBase" id="RU003860"/>
    </source>
</evidence>
<evidence type="ECO:0000256" key="1">
    <source>
        <dbReference type="ARBA" id="ARBA00005578"/>
    </source>
</evidence>
<reference evidence="3" key="1">
    <citation type="submission" date="2023-10" db="EMBL/GenBank/DDBJ databases">
        <title>Genome assemblies of two species of porcelain crab, Petrolisthes cinctipes and Petrolisthes manimaculis (Anomura: Porcellanidae).</title>
        <authorList>
            <person name="Angst P."/>
        </authorList>
    </citation>
    <scope>NUCLEOTIDE SEQUENCE</scope>
    <source>
        <strain evidence="3">PB745_01</strain>
        <tissue evidence="3">Gill</tissue>
    </source>
</reference>
<dbReference type="InterPro" id="IPR002634">
    <property type="entry name" value="BolA"/>
</dbReference>
<accession>A0AAE1G8S1</accession>
<gene>
    <name evidence="3" type="ORF">Pcinc_008513</name>
</gene>